<evidence type="ECO:0000256" key="1">
    <source>
        <dbReference type="ARBA" id="ARBA00022729"/>
    </source>
</evidence>
<dbReference type="InterPro" id="IPR028994">
    <property type="entry name" value="Integrin_alpha_N"/>
</dbReference>
<comment type="caution">
    <text evidence="3">The sequence shown here is derived from an EMBL/GenBank/DDBJ whole genome shotgun (WGS) entry which is preliminary data.</text>
</comment>
<dbReference type="SUPFAM" id="SSF69318">
    <property type="entry name" value="Integrin alpha N-terminal domain"/>
    <property type="match status" value="1"/>
</dbReference>
<proteinExistence type="predicted"/>
<dbReference type="PANTHER" id="PTHR16026">
    <property type="entry name" value="CARTILAGE ACIDIC PROTEIN 1"/>
    <property type="match status" value="1"/>
</dbReference>
<organism evidence="3 4">
    <name type="scientific">Adhaeribacter rhizoryzae</name>
    <dbReference type="NCBI Taxonomy" id="2607907"/>
    <lineage>
        <taxon>Bacteria</taxon>
        <taxon>Pseudomonadati</taxon>
        <taxon>Bacteroidota</taxon>
        <taxon>Cytophagia</taxon>
        <taxon>Cytophagales</taxon>
        <taxon>Hymenobacteraceae</taxon>
        <taxon>Adhaeribacter</taxon>
    </lineage>
</organism>
<keyword evidence="1 2" id="KW-0732">Signal</keyword>
<name>A0A5M6DMX0_9BACT</name>
<dbReference type="RefSeq" id="WP_150087221.1">
    <property type="nucleotide sequence ID" value="NZ_VWSF01000002.1"/>
</dbReference>
<feature type="non-terminal residue" evidence="3">
    <location>
        <position position="565"/>
    </location>
</feature>
<accession>A0A5M6DMX0</accession>
<evidence type="ECO:0000313" key="4">
    <source>
        <dbReference type="Proteomes" id="UP000323426"/>
    </source>
</evidence>
<sequence length="565" mass="62753">MLFRFKFISCLLLSLGLFCTVSCQQQSTNKEEPEASKTIANPLFVLLPTERTGVTFANTLSEGLNTNVLMYEYFYNGGGVAVGDINGDGLDDIYFSGNMVSNRLYLNKGNMQFADITAQAGVAGREGPWKTGVTMADVNGDNRLDIFVCYSGKLPEEKRTPQLFINQGPDANGIPMFTEQAAQYGLTNAAFSTSANFFDYDRDGDLDMFLLNHNPNPAPVLDEITTSNILQTPDPQIGVRLFRNDKNKFKDVTERAGVQSSELTYGLGAGAADINQDGWPDIYVSNDYTIPDFLYINNKNGTFSNQIQKSLGHTSQFSMGNDIADINNDALPDIYTLDMLPEDNRRQKLLVSPDNYEKFDLNVKTGFYYQYMRNMLHVNNGNGTFSEIGQLAGISNTDWSWASLFADYDNDGWKDLLVTNGVLRDFTNLDFVKYSNSYAQQKGGRLQRTDVLDLVHQIPATNLKNYIYKNNGNLTFTNNSASWGLNQAATSSGAAYADLDNDGDLDLITNNLNQPAFIYQNQSDKQLSHHYLQLQLAGSGQNTAGVGAKVFLYANGQQQYLEQMP</sequence>
<dbReference type="Pfam" id="PF13517">
    <property type="entry name" value="FG-GAP_3"/>
    <property type="match status" value="4"/>
</dbReference>
<reference evidence="3 4" key="1">
    <citation type="submission" date="2019-09" db="EMBL/GenBank/DDBJ databases">
        <title>Genome sequence and assembly of Adhaeribacter sp.</title>
        <authorList>
            <person name="Chhetri G."/>
        </authorList>
    </citation>
    <scope>NUCLEOTIDE SEQUENCE [LARGE SCALE GENOMIC DNA]</scope>
    <source>
        <strain evidence="3 4">DK36</strain>
    </source>
</reference>
<feature type="chain" id="PRO_5024332700" evidence="2">
    <location>
        <begin position="26"/>
        <end position="565"/>
    </location>
</feature>
<dbReference type="Gene3D" id="2.130.10.130">
    <property type="entry name" value="Integrin alpha, N-terminal"/>
    <property type="match status" value="3"/>
</dbReference>
<dbReference type="PANTHER" id="PTHR16026:SF0">
    <property type="entry name" value="CARTILAGE ACIDIC PROTEIN 1"/>
    <property type="match status" value="1"/>
</dbReference>
<dbReference type="InterPro" id="IPR013517">
    <property type="entry name" value="FG-GAP"/>
</dbReference>
<feature type="signal peptide" evidence="2">
    <location>
        <begin position="1"/>
        <end position="25"/>
    </location>
</feature>
<keyword evidence="4" id="KW-1185">Reference proteome</keyword>
<dbReference type="AlphaFoldDB" id="A0A5M6DMX0"/>
<dbReference type="Proteomes" id="UP000323426">
    <property type="component" value="Unassembled WGS sequence"/>
</dbReference>
<gene>
    <name evidence="3" type="ORF">F0145_04995</name>
</gene>
<protein>
    <submittedName>
        <fullName evidence="3">VCBS repeat-containing protein</fullName>
    </submittedName>
</protein>
<evidence type="ECO:0000313" key="3">
    <source>
        <dbReference type="EMBL" id="KAA5548894.1"/>
    </source>
</evidence>
<evidence type="ECO:0000256" key="2">
    <source>
        <dbReference type="SAM" id="SignalP"/>
    </source>
</evidence>
<dbReference type="InterPro" id="IPR027039">
    <property type="entry name" value="Crtac1"/>
</dbReference>
<dbReference type="EMBL" id="VWSF01000002">
    <property type="protein sequence ID" value="KAA5548894.1"/>
    <property type="molecule type" value="Genomic_DNA"/>
</dbReference>